<gene>
    <name evidence="2" type="ORF">TH63_16345</name>
</gene>
<dbReference type="Proteomes" id="UP000036458">
    <property type="component" value="Chromosome"/>
</dbReference>
<accession>A0A0H4VST5</accession>
<dbReference type="PATRIC" id="fig|1379910.4.peg.3566"/>
<evidence type="ECO:0000256" key="1">
    <source>
        <dbReference type="SAM" id="Phobius"/>
    </source>
</evidence>
<keyword evidence="1" id="KW-1133">Transmembrane helix</keyword>
<keyword evidence="1" id="KW-0812">Transmembrane</keyword>
<dbReference type="EMBL" id="CP010777">
    <property type="protein sequence ID" value="AKQ46844.1"/>
    <property type="molecule type" value="Genomic_DNA"/>
</dbReference>
<feature type="transmembrane region" description="Helical" evidence="1">
    <location>
        <begin position="47"/>
        <end position="64"/>
    </location>
</feature>
<evidence type="ECO:0000313" key="2">
    <source>
        <dbReference type="EMBL" id="AKQ46844.1"/>
    </source>
</evidence>
<sequence length="65" mass="7292">MIDGLLFICWGALCFYAAFFTKNNYAFMMFIPNDGLKFSDPNKGNKIRNIIGVLVFIPIGIILLG</sequence>
<organism evidence="2 3">
    <name type="scientific">Rufibacter radiotolerans</name>
    <dbReference type="NCBI Taxonomy" id="1379910"/>
    <lineage>
        <taxon>Bacteria</taxon>
        <taxon>Pseudomonadati</taxon>
        <taxon>Bacteroidota</taxon>
        <taxon>Cytophagia</taxon>
        <taxon>Cytophagales</taxon>
        <taxon>Hymenobacteraceae</taxon>
        <taxon>Rufibacter</taxon>
    </lineage>
</organism>
<dbReference type="AlphaFoldDB" id="A0A0H4VST5"/>
<keyword evidence="3" id="KW-1185">Reference proteome</keyword>
<keyword evidence="1" id="KW-0472">Membrane</keyword>
<dbReference type="STRING" id="1379910.TH63_16345"/>
<reference evidence="2 3" key="1">
    <citation type="submission" date="2015-01" db="EMBL/GenBank/DDBJ databases">
        <title>Rufibacter sp./DG31D/ whole genome sequencing.</title>
        <authorList>
            <person name="Kim M.K."/>
            <person name="Srinivasan S."/>
            <person name="Lee J.-J."/>
        </authorList>
    </citation>
    <scope>NUCLEOTIDE SEQUENCE [LARGE SCALE GENOMIC DNA]</scope>
    <source>
        <strain evidence="2 3">DG31D</strain>
    </source>
</reference>
<dbReference type="KEGG" id="ruf:TH63_16345"/>
<proteinExistence type="predicted"/>
<evidence type="ECO:0000313" key="3">
    <source>
        <dbReference type="Proteomes" id="UP000036458"/>
    </source>
</evidence>
<name>A0A0H4VST5_9BACT</name>
<protein>
    <submittedName>
        <fullName evidence="2">Uncharacterized protein</fullName>
    </submittedName>
</protein>